<dbReference type="STRING" id="1838286.Verru16b_03335"/>
<dbReference type="Pfam" id="PF03746">
    <property type="entry name" value="LamB_YcsF"/>
    <property type="match status" value="1"/>
</dbReference>
<accession>A0A1D8AZB2</accession>
<evidence type="ECO:0000313" key="1">
    <source>
        <dbReference type="EMBL" id="AOS46236.1"/>
    </source>
</evidence>
<dbReference type="Gene3D" id="3.20.20.370">
    <property type="entry name" value="Glycoside hydrolase/deacetylase"/>
    <property type="match status" value="1"/>
</dbReference>
<dbReference type="PATRIC" id="fig|1838286.3.peg.3375"/>
<reference evidence="1 2" key="1">
    <citation type="submission" date="2016-06" db="EMBL/GenBank/DDBJ databases">
        <title>Three novel species with peptidoglycan cell walls form the new genus Lacunisphaera gen. nov. in the family Opitutaceae of the verrucomicrobial subdivision 4.</title>
        <authorList>
            <person name="Rast P."/>
            <person name="Gloeckner I."/>
            <person name="Jogler M."/>
            <person name="Boedeker C."/>
            <person name="Jeske O."/>
            <person name="Wiegand S."/>
            <person name="Reinhardt R."/>
            <person name="Schumann P."/>
            <person name="Rohde M."/>
            <person name="Spring S."/>
            <person name="Gloeckner F.O."/>
            <person name="Jogler C."/>
        </authorList>
    </citation>
    <scope>NUCLEOTIDE SEQUENCE [LARGE SCALE GENOMIC DNA]</scope>
    <source>
        <strain evidence="1 2">IG16b</strain>
    </source>
</reference>
<dbReference type="RefSeq" id="WP_069963312.1">
    <property type="nucleotide sequence ID" value="NZ_CP016094.1"/>
</dbReference>
<dbReference type="EMBL" id="CP016094">
    <property type="protein sequence ID" value="AOS46236.1"/>
    <property type="molecule type" value="Genomic_DNA"/>
</dbReference>
<dbReference type="NCBIfam" id="NF003816">
    <property type="entry name" value="PRK05406.1-5"/>
    <property type="match status" value="1"/>
</dbReference>
<dbReference type="InterPro" id="IPR011330">
    <property type="entry name" value="Glyco_hydro/deAcase_b/a-brl"/>
</dbReference>
<dbReference type="Proteomes" id="UP000095228">
    <property type="component" value="Chromosome"/>
</dbReference>
<dbReference type="InterPro" id="IPR005501">
    <property type="entry name" value="LamB/YcsF/PxpA-like"/>
</dbReference>
<evidence type="ECO:0000313" key="2">
    <source>
        <dbReference type="Proteomes" id="UP000095228"/>
    </source>
</evidence>
<organism evidence="1 2">
    <name type="scientific">Lacunisphaera limnophila</name>
    <dbReference type="NCBI Taxonomy" id="1838286"/>
    <lineage>
        <taxon>Bacteria</taxon>
        <taxon>Pseudomonadati</taxon>
        <taxon>Verrucomicrobiota</taxon>
        <taxon>Opitutia</taxon>
        <taxon>Opitutales</taxon>
        <taxon>Opitutaceae</taxon>
        <taxon>Lacunisphaera</taxon>
    </lineage>
</organism>
<dbReference type="AlphaFoldDB" id="A0A1D8AZB2"/>
<dbReference type="KEGG" id="obg:Verru16b_03335"/>
<dbReference type="SUPFAM" id="SSF88713">
    <property type="entry name" value="Glycoside hydrolase/deacetylase"/>
    <property type="match status" value="1"/>
</dbReference>
<name>A0A1D8AZB2_9BACT</name>
<dbReference type="GO" id="GO:0005975">
    <property type="term" value="P:carbohydrate metabolic process"/>
    <property type="evidence" value="ECO:0007669"/>
    <property type="project" value="InterPro"/>
</dbReference>
<dbReference type="PANTHER" id="PTHR30292:SF0">
    <property type="entry name" value="5-OXOPROLINASE SUBUNIT A"/>
    <property type="match status" value="1"/>
</dbReference>
<proteinExistence type="predicted"/>
<dbReference type="CDD" id="cd10787">
    <property type="entry name" value="LamB_YcsF_like"/>
    <property type="match status" value="1"/>
</dbReference>
<sequence>MPPVDLNGDLGEGGGHDAALMPFLTSVNIACGAHAGDVATMWATVALAQRHGVAVGAHPGFADPENFGRREWPVTPQEAAALVQAQVKQLQGIAGQAGVALHHVKLHGALYNQVSRDRELAAAVVQAVREVDKNLRLYALAGSELVRAAQAREGLVVVSEVFADRTYQADGTLTPRDRPDALIRDEAAAVAQVLRLIRTGRVRATDGTDVALVAGTICLHGDGADPVGWARGLSAALRAAGIEIRRPGA</sequence>
<dbReference type="PANTHER" id="PTHR30292">
    <property type="entry name" value="UNCHARACTERIZED PROTEIN YBGL-RELATED"/>
    <property type="match status" value="1"/>
</dbReference>
<dbReference type="OrthoDB" id="9773478at2"/>
<protein>
    <submittedName>
        <fullName evidence="1">LamB/YcsF family protein</fullName>
    </submittedName>
</protein>
<dbReference type="NCBIfam" id="NF003814">
    <property type="entry name" value="PRK05406.1-3"/>
    <property type="match status" value="1"/>
</dbReference>
<keyword evidence="2" id="KW-1185">Reference proteome</keyword>
<gene>
    <name evidence="1" type="ORF">Verru16b_03335</name>
</gene>